<sequence>MLSARKVLGKVPLGTTLGSNAIWGLWFHVWGKRGAPRLQGGRTERGRSYRRGEGLGRLTEGPWRMNEQQYTDGQEQEEEQSPKASEYGSPRFQRGSQHPEPGTPERSAEAVSVWYRRAGCISKRLGVRAECGGLIPKALGAHNSSPLQLSACSRRTVRSAARVVSGCHAQQGCGCCLGAATVTLDEPLPKAAGLPTPGLNCRRYTYVLTNEEIKRSKTQGPHPAPYSLLAVTRTQIEFLQERLPP</sequence>
<protein>
    <submittedName>
        <fullName evidence="3">Uncharacterized protein</fullName>
    </submittedName>
</protein>
<organism evidence="2 3">
    <name type="scientific">Physeter macrocephalus</name>
    <name type="common">Sperm whale</name>
    <name type="synonym">Physeter catodon</name>
    <dbReference type="NCBI Taxonomy" id="9755"/>
    <lineage>
        <taxon>Eukaryota</taxon>
        <taxon>Metazoa</taxon>
        <taxon>Chordata</taxon>
        <taxon>Craniata</taxon>
        <taxon>Vertebrata</taxon>
        <taxon>Euteleostomi</taxon>
        <taxon>Mammalia</taxon>
        <taxon>Eutheria</taxon>
        <taxon>Laurasiatheria</taxon>
        <taxon>Artiodactyla</taxon>
        <taxon>Whippomorpha</taxon>
        <taxon>Cetacea</taxon>
        <taxon>Odontoceti</taxon>
        <taxon>Physeteridae</taxon>
        <taxon>Physeter</taxon>
    </lineage>
</organism>
<keyword evidence="2" id="KW-1185">Reference proteome</keyword>
<gene>
    <name evidence="3" type="primary">LOC114485135</name>
</gene>
<dbReference type="GeneID" id="114485135"/>
<dbReference type="Proteomes" id="UP000248484">
    <property type="component" value="Unplaced"/>
</dbReference>
<evidence type="ECO:0000313" key="3">
    <source>
        <dbReference type="RefSeq" id="XP_028341715.1"/>
    </source>
</evidence>
<feature type="compositionally biased region" description="Basic and acidic residues" evidence="1">
    <location>
        <begin position="42"/>
        <end position="54"/>
    </location>
</feature>
<accession>A0A455AYI5</accession>
<dbReference type="InParanoid" id="A0A455AYI5"/>
<proteinExistence type="predicted"/>
<evidence type="ECO:0000313" key="2">
    <source>
        <dbReference type="Proteomes" id="UP000248484"/>
    </source>
</evidence>
<dbReference type="AlphaFoldDB" id="A0A455AYI5"/>
<dbReference type="RefSeq" id="XP_028341715.1">
    <property type="nucleotide sequence ID" value="XM_028485914.2"/>
</dbReference>
<feature type="region of interest" description="Disordered" evidence="1">
    <location>
        <begin position="37"/>
        <end position="108"/>
    </location>
</feature>
<reference evidence="3" key="1">
    <citation type="submission" date="2025-08" db="UniProtKB">
        <authorList>
            <consortium name="RefSeq"/>
        </authorList>
    </citation>
    <scope>IDENTIFICATION</scope>
    <source>
        <tissue evidence="3">Muscle</tissue>
    </source>
</reference>
<name>A0A455AYI5_PHYMC</name>
<dbReference type="KEGG" id="pcad:114485135"/>
<evidence type="ECO:0000256" key="1">
    <source>
        <dbReference type="SAM" id="MobiDB-lite"/>
    </source>
</evidence>